<dbReference type="RefSeq" id="WP_245449533.1">
    <property type="nucleotide sequence ID" value="NZ_JAHBRY010000001.1"/>
</dbReference>
<evidence type="ECO:0000313" key="3">
    <source>
        <dbReference type="Proteomes" id="UP000248021"/>
    </source>
</evidence>
<name>A0A2V3UDL0_9HYPH</name>
<evidence type="ECO:0008006" key="4">
    <source>
        <dbReference type="Google" id="ProtNLM"/>
    </source>
</evidence>
<comment type="caution">
    <text evidence="2">The sequence shown here is derived from an EMBL/GenBank/DDBJ whole genome shotgun (WGS) entry which is preliminary data.</text>
</comment>
<gene>
    <name evidence="2" type="ORF">C7450_103103</name>
</gene>
<evidence type="ECO:0000313" key="2">
    <source>
        <dbReference type="EMBL" id="PXW61586.1"/>
    </source>
</evidence>
<protein>
    <recommendedName>
        <fullName evidence="4">Ig-like domain-containing protein</fullName>
    </recommendedName>
</protein>
<accession>A0A2V3UDL0</accession>
<proteinExistence type="predicted"/>
<organism evidence="2 3">
    <name type="scientific">Chelatococcus asaccharovorans</name>
    <dbReference type="NCBI Taxonomy" id="28210"/>
    <lineage>
        <taxon>Bacteria</taxon>
        <taxon>Pseudomonadati</taxon>
        <taxon>Pseudomonadota</taxon>
        <taxon>Alphaproteobacteria</taxon>
        <taxon>Hyphomicrobiales</taxon>
        <taxon>Chelatococcaceae</taxon>
        <taxon>Chelatococcus</taxon>
    </lineage>
</organism>
<keyword evidence="1" id="KW-0732">Signal</keyword>
<feature type="chain" id="PRO_5015960626" description="Ig-like domain-containing protein" evidence="1">
    <location>
        <begin position="25"/>
        <end position="417"/>
    </location>
</feature>
<sequence length="417" mass="43895">MKNQFARLCVSVVVTFLATTSLQAQQCDSILNRSLMNSHDVVNKSSAKSAMTNQFCNSSFNDAKSSGSLSGGVSYGIFDAEVAQSDSSYQSWKSENCGSSSSADQAATYRFEAQRALSSQAIAAWEACMTESEGLSCYAKPNQDPNVVVITISWRPPGPGASIIQEAELIGGRRQGGAEGFILPPNSEIAWGKRNIMLTRDGKKGITAAITVLYGTQRSYSCEVRAPALDTPPPPPPTIPPVSVIWQSAMPPITTGPLLQPCGCLAHVQDPNQTTVELSNACKGDVSGIAIRDATMPDTRFSPFMPIAGRQFAALRLPPGRKATLQSPEGGISGFIAFTCPGQPAVPLHKTCGFFSADQQRSIIAACPYSGSSALGGSCTCPKFEPKPGGGFVEAGTWAGKVIPIPPPPPGTLPLFK</sequence>
<evidence type="ECO:0000256" key="1">
    <source>
        <dbReference type="SAM" id="SignalP"/>
    </source>
</evidence>
<reference evidence="2 3" key="1">
    <citation type="submission" date="2018-05" db="EMBL/GenBank/DDBJ databases">
        <title>Genomic Encyclopedia of Type Strains, Phase IV (KMG-IV): sequencing the most valuable type-strain genomes for metagenomic binning, comparative biology and taxonomic classification.</title>
        <authorList>
            <person name="Goeker M."/>
        </authorList>
    </citation>
    <scope>NUCLEOTIDE SEQUENCE [LARGE SCALE GENOMIC DNA]</scope>
    <source>
        <strain evidence="2 3">DSM 6462</strain>
    </source>
</reference>
<keyword evidence="3" id="KW-1185">Reference proteome</keyword>
<dbReference type="AlphaFoldDB" id="A0A2V3UDL0"/>
<dbReference type="EMBL" id="QJJK01000003">
    <property type="protein sequence ID" value="PXW61586.1"/>
    <property type="molecule type" value="Genomic_DNA"/>
</dbReference>
<feature type="signal peptide" evidence="1">
    <location>
        <begin position="1"/>
        <end position="24"/>
    </location>
</feature>
<dbReference type="Proteomes" id="UP000248021">
    <property type="component" value="Unassembled WGS sequence"/>
</dbReference>